<dbReference type="InterPro" id="IPR032675">
    <property type="entry name" value="LRR_dom_sf"/>
</dbReference>
<evidence type="ECO:0000256" key="4">
    <source>
        <dbReference type="ARBA" id="ARBA00022490"/>
    </source>
</evidence>
<comment type="similarity">
    <text evidence="2">Belongs to the STK11IP family.</text>
</comment>
<evidence type="ECO:0000256" key="1">
    <source>
        <dbReference type="ARBA" id="ARBA00004496"/>
    </source>
</evidence>
<keyword evidence="5" id="KW-0433">Leucine-rich repeat</keyword>
<evidence type="ECO:0000259" key="7">
    <source>
        <dbReference type="Pfam" id="PF15904"/>
    </source>
</evidence>
<feature type="non-terminal residue" evidence="8">
    <location>
        <position position="1"/>
    </location>
</feature>
<dbReference type="GO" id="GO:0005737">
    <property type="term" value="C:cytoplasm"/>
    <property type="evidence" value="ECO:0007669"/>
    <property type="project" value="UniProtKB-SubCell"/>
</dbReference>
<keyword evidence="6" id="KW-0677">Repeat</keyword>
<evidence type="ECO:0000256" key="3">
    <source>
        <dbReference type="ARBA" id="ARBA00020683"/>
    </source>
</evidence>
<keyword evidence="8" id="KW-0808">Transferase</keyword>
<feature type="domain" description="LKB1 serine/threonine kinase interacting protein 1 N-terminal" evidence="7">
    <location>
        <begin position="46"/>
        <end position="134"/>
    </location>
</feature>
<name>A0A5N4E4M2_CAMDR</name>
<dbReference type="InterPro" id="IPR031782">
    <property type="entry name" value="LIP1_N"/>
</dbReference>
<sequence>RPSGEPLFRGGTSSPLLIGVGLQSWWEDHIRGLRPQRPVAMTTAPRDSLVWKLAWLLRESGDVVLSGCSTLSLFTATLQQLNQVFELHLGPWGPGQTGFVALPSHPADSPVILQLQFLFDVLQKTLSLKLVHVPDLGLPGPIKIFPFKSLRRLELRGVPLHCLRGLRGIYSQLETLTCSRSLQALEELLSACGGDLCSALPWLALLSADFSYNALTALDSSLRLLSALRFLNLSHNQVQDCEGFLMVGMSSLAELVPHGPLIVLL</sequence>
<keyword evidence="4" id="KW-0963">Cytoplasm</keyword>
<dbReference type="AlphaFoldDB" id="A0A5N4E4M2"/>
<evidence type="ECO:0000256" key="5">
    <source>
        <dbReference type="ARBA" id="ARBA00022614"/>
    </source>
</evidence>
<dbReference type="Pfam" id="PF15904">
    <property type="entry name" value="LIP1"/>
    <property type="match status" value="1"/>
</dbReference>
<evidence type="ECO:0000313" key="8">
    <source>
        <dbReference type="EMBL" id="KAB1278428.1"/>
    </source>
</evidence>
<accession>A0A5N4E4M2</accession>
<gene>
    <name evidence="8" type="ORF">Cadr_000007397</name>
</gene>
<dbReference type="Gene3D" id="3.80.10.10">
    <property type="entry name" value="Ribonuclease Inhibitor"/>
    <property type="match status" value="1"/>
</dbReference>
<dbReference type="FunFam" id="3.80.10.10:FF:000527">
    <property type="entry name" value="Serine/threonine kinase 11 interacting protein"/>
    <property type="match status" value="1"/>
</dbReference>
<dbReference type="Proteomes" id="UP000299084">
    <property type="component" value="Unassembled WGS sequence"/>
</dbReference>
<keyword evidence="9" id="KW-1185">Reference proteome</keyword>
<evidence type="ECO:0000313" key="9">
    <source>
        <dbReference type="Proteomes" id="UP000299084"/>
    </source>
</evidence>
<evidence type="ECO:0000256" key="2">
    <source>
        <dbReference type="ARBA" id="ARBA00008771"/>
    </source>
</evidence>
<evidence type="ECO:0000256" key="6">
    <source>
        <dbReference type="ARBA" id="ARBA00022737"/>
    </source>
</evidence>
<reference evidence="8 9" key="1">
    <citation type="journal article" date="2019" name="Mol. Ecol. Resour.">
        <title>Improving Illumina assemblies with Hi-C and long reads: an example with the North African dromedary.</title>
        <authorList>
            <person name="Elbers J.P."/>
            <person name="Rogers M.F."/>
            <person name="Perelman P.L."/>
            <person name="Proskuryakova A.A."/>
            <person name="Serdyukova N.A."/>
            <person name="Johnson W.E."/>
            <person name="Horin P."/>
            <person name="Corander J."/>
            <person name="Murphy D."/>
            <person name="Burger P.A."/>
        </authorList>
    </citation>
    <scope>NUCLEOTIDE SEQUENCE [LARGE SCALE GENOMIC DNA]</scope>
    <source>
        <strain evidence="8">Drom800</strain>
        <tissue evidence="8">Blood</tissue>
    </source>
</reference>
<dbReference type="SUPFAM" id="SSF52058">
    <property type="entry name" value="L domain-like"/>
    <property type="match status" value="1"/>
</dbReference>
<dbReference type="PANTHER" id="PTHR15454:SF69">
    <property type="entry name" value="SERINE_THREONINE-PROTEIN KINASE 11-INTERACTING PROTEIN"/>
    <property type="match status" value="1"/>
</dbReference>
<comment type="caution">
    <text evidence="8">The sequence shown here is derived from an EMBL/GenBank/DDBJ whole genome shotgun (WGS) entry which is preliminary data.</text>
</comment>
<dbReference type="GO" id="GO:0008104">
    <property type="term" value="P:intracellular protein localization"/>
    <property type="evidence" value="ECO:0007669"/>
    <property type="project" value="TreeGrafter"/>
</dbReference>
<comment type="subcellular location">
    <subcellularLocation>
        <location evidence="1">Cytoplasm</location>
    </subcellularLocation>
</comment>
<dbReference type="GO" id="GO:0016301">
    <property type="term" value="F:kinase activity"/>
    <property type="evidence" value="ECO:0007669"/>
    <property type="project" value="UniProtKB-KW"/>
</dbReference>
<protein>
    <recommendedName>
        <fullName evidence="3">Serine/threonine-protein kinase 11-interacting protein</fullName>
    </recommendedName>
</protein>
<proteinExistence type="inferred from homology"/>
<dbReference type="EMBL" id="JWIN03000005">
    <property type="protein sequence ID" value="KAB1278428.1"/>
    <property type="molecule type" value="Genomic_DNA"/>
</dbReference>
<dbReference type="PANTHER" id="PTHR15454">
    <property type="entry name" value="NISCHARIN RELATED"/>
    <property type="match status" value="1"/>
</dbReference>
<keyword evidence="8" id="KW-0418">Kinase</keyword>
<organism evidence="8 9">
    <name type="scientific">Camelus dromedarius</name>
    <name type="common">Dromedary</name>
    <name type="synonym">Arabian camel</name>
    <dbReference type="NCBI Taxonomy" id="9838"/>
    <lineage>
        <taxon>Eukaryota</taxon>
        <taxon>Metazoa</taxon>
        <taxon>Chordata</taxon>
        <taxon>Craniata</taxon>
        <taxon>Vertebrata</taxon>
        <taxon>Euteleostomi</taxon>
        <taxon>Mammalia</taxon>
        <taxon>Eutheria</taxon>
        <taxon>Laurasiatheria</taxon>
        <taxon>Artiodactyla</taxon>
        <taxon>Tylopoda</taxon>
        <taxon>Camelidae</taxon>
        <taxon>Camelus</taxon>
    </lineage>
</organism>